<comment type="catalytic activity">
    <reaction evidence="7">
        <text>Xaa-L-Pro dipeptide + H2O = an L-alpha-amino acid + L-proline</text>
        <dbReference type="Rhea" id="RHEA:76407"/>
        <dbReference type="ChEBI" id="CHEBI:15377"/>
        <dbReference type="ChEBI" id="CHEBI:59869"/>
        <dbReference type="ChEBI" id="CHEBI:60039"/>
        <dbReference type="ChEBI" id="CHEBI:195196"/>
        <dbReference type="EC" id="3.4.13.9"/>
    </reaction>
</comment>
<dbReference type="SUPFAM" id="SSF55920">
    <property type="entry name" value="Creatinase/aminopeptidase"/>
    <property type="match status" value="1"/>
</dbReference>
<feature type="binding site" evidence="7">
    <location>
        <position position="257"/>
    </location>
    <ligand>
        <name>Mn(2+)</name>
        <dbReference type="ChEBI" id="CHEBI:29035"/>
        <label>1</label>
    </ligand>
</feature>
<keyword evidence="2 7" id="KW-0479">Metal-binding</keyword>
<comment type="function">
    <text evidence="7">Splits dipeptides with a prolyl residue in the C-terminal position.</text>
</comment>
<reference evidence="11" key="1">
    <citation type="journal article" date="2019" name="Int. J. Syst. Evol. Microbiol.">
        <title>The Global Catalogue of Microorganisms (GCM) 10K type strain sequencing project: providing services to taxonomists for standard genome sequencing and annotation.</title>
        <authorList>
            <consortium name="The Broad Institute Genomics Platform"/>
            <consortium name="The Broad Institute Genome Sequencing Center for Infectious Disease"/>
            <person name="Wu L."/>
            <person name="Ma J."/>
        </authorList>
    </citation>
    <scope>NUCLEOTIDE SEQUENCE [LARGE SCALE GENOMIC DNA]</scope>
    <source>
        <strain evidence="11">CGMCC 1.10131</strain>
    </source>
</reference>
<dbReference type="PANTHER" id="PTHR43226:SF8">
    <property type="entry name" value="XAA-PRO DIPEPTIDASE"/>
    <property type="match status" value="1"/>
</dbReference>
<feature type="binding site" evidence="7">
    <location>
        <position position="337"/>
    </location>
    <ligand>
        <name>Mn(2+)</name>
        <dbReference type="ChEBI" id="CHEBI:29035"/>
        <label>1</label>
    </ligand>
</feature>
<evidence type="ECO:0000259" key="9">
    <source>
        <dbReference type="Pfam" id="PF21216"/>
    </source>
</evidence>
<keyword evidence="11" id="KW-1185">Reference proteome</keyword>
<evidence type="ECO:0000313" key="10">
    <source>
        <dbReference type="EMBL" id="GGB16544.1"/>
    </source>
</evidence>
<protein>
    <recommendedName>
        <fullName evidence="7">Xaa-Pro dipeptidase</fullName>
        <shortName evidence="7">X-Pro dipeptidase</shortName>
        <ecNumber evidence="7">3.4.13.9</ecNumber>
    </recommendedName>
    <alternativeName>
        <fullName evidence="7">Imidodipeptidase</fullName>
    </alternativeName>
    <alternativeName>
        <fullName evidence="7">Proline dipeptidase</fullName>
        <shortName evidence="7">Prolidase</shortName>
    </alternativeName>
</protein>
<feature type="binding site" evidence="7">
    <location>
        <position position="421"/>
    </location>
    <ligand>
        <name>Mn(2+)</name>
        <dbReference type="ChEBI" id="CHEBI:29035"/>
        <label>2</label>
    </ligand>
</feature>
<organism evidence="10 11">
    <name type="scientific">Agarivorans gilvus</name>
    <dbReference type="NCBI Taxonomy" id="680279"/>
    <lineage>
        <taxon>Bacteria</taxon>
        <taxon>Pseudomonadati</taxon>
        <taxon>Pseudomonadota</taxon>
        <taxon>Gammaproteobacteria</taxon>
        <taxon>Alteromonadales</taxon>
        <taxon>Alteromonadaceae</taxon>
        <taxon>Agarivorans</taxon>
    </lineage>
</organism>
<feature type="binding site" evidence="7">
    <location>
        <position position="246"/>
    </location>
    <ligand>
        <name>Mn(2+)</name>
        <dbReference type="ChEBI" id="CHEBI:29035"/>
        <label>2</label>
    </ligand>
</feature>
<feature type="binding site" evidence="7">
    <location>
        <position position="257"/>
    </location>
    <ligand>
        <name>Mn(2+)</name>
        <dbReference type="ChEBI" id="CHEBI:29035"/>
        <label>2</label>
    </ligand>
</feature>
<evidence type="ECO:0000256" key="3">
    <source>
        <dbReference type="ARBA" id="ARBA00022801"/>
    </source>
</evidence>
<evidence type="ECO:0000313" key="11">
    <source>
        <dbReference type="Proteomes" id="UP000651977"/>
    </source>
</evidence>
<dbReference type="InterPro" id="IPR052433">
    <property type="entry name" value="X-Pro_dipept-like"/>
</dbReference>
<evidence type="ECO:0000256" key="5">
    <source>
        <dbReference type="ARBA" id="ARBA00023049"/>
    </source>
</evidence>
<dbReference type="NCBIfam" id="NF010133">
    <property type="entry name" value="PRK13607.1"/>
    <property type="match status" value="1"/>
</dbReference>
<dbReference type="EMBL" id="BMDY01000023">
    <property type="protein sequence ID" value="GGB16544.1"/>
    <property type="molecule type" value="Genomic_DNA"/>
</dbReference>
<dbReference type="Pfam" id="PF21216">
    <property type="entry name" value="PepQ_N"/>
    <property type="match status" value="1"/>
</dbReference>
<evidence type="ECO:0000256" key="2">
    <source>
        <dbReference type="ARBA" id="ARBA00022723"/>
    </source>
</evidence>
<keyword evidence="4 7" id="KW-0224">Dipeptidase</keyword>
<feature type="binding site" evidence="7">
    <location>
        <position position="421"/>
    </location>
    <ligand>
        <name>Mn(2+)</name>
        <dbReference type="ChEBI" id="CHEBI:29035"/>
        <label>1</label>
    </ligand>
</feature>
<dbReference type="Gene3D" id="3.40.350.10">
    <property type="entry name" value="Creatinase/prolidase N-terminal domain"/>
    <property type="match status" value="1"/>
</dbReference>
<comment type="cofactor">
    <cofactor evidence="7">
        <name>Mn(2+)</name>
        <dbReference type="ChEBI" id="CHEBI:29035"/>
    </cofactor>
    <text evidence="7">Binds 2 manganese ions per subunit.</text>
</comment>
<dbReference type="PROSITE" id="PS00491">
    <property type="entry name" value="PROLINE_PEPTIDASE"/>
    <property type="match status" value="1"/>
</dbReference>
<dbReference type="InterPro" id="IPR048819">
    <property type="entry name" value="PepQ_N"/>
</dbReference>
<name>A0ABQ1I6P4_9ALTE</name>
<dbReference type="InterPro" id="IPR001131">
    <property type="entry name" value="Peptidase_M24B_aminopep-P_CS"/>
</dbReference>
<feature type="binding site" evidence="7">
    <location>
        <position position="382"/>
    </location>
    <ligand>
        <name>Mn(2+)</name>
        <dbReference type="ChEBI" id="CHEBI:29035"/>
        <label>1</label>
    </ligand>
</feature>
<evidence type="ECO:0000256" key="1">
    <source>
        <dbReference type="ARBA" id="ARBA00022670"/>
    </source>
</evidence>
<gene>
    <name evidence="7 10" type="primary">pepQ</name>
    <name evidence="10" type="ORF">GCM10007414_32450</name>
</gene>
<keyword evidence="1 7" id="KW-0645">Protease</keyword>
<comment type="similarity">
    <text evidence="7">Belongs to the peptidase M24B family. Bacterial-type prolidase subfamily.</text>
</comment>
<dbReference type="InterPro" id="IPR000994">
    <property type="entry name" value="Pept_M24"/>
</dbReference>
<evidence type="ECO:0000259" key="8">
    <source>
        <dbReference type="Pfam" id="PF00557"/>
    </source>
</evidence>
<dbReference type="EC" id="3.4.13.9" evidence="7"/>
<dbReference type="Proteomes" id="UP000651977">
    <property type="component" value="Unassembled WGS sequence"/>
</dbReference>
<sequence length="441" mass="50412">MATIQGLFTQHIEQLQQRVAKLLAREGLDALIIHSGYPLRTFLDDQHYPFKTNPHFKHWLPLTEHPHCWLVVNGLDKPKLIYYQPSDYWHKTADEPAGFWLESFDIEIMKNPQDIEPFLPAQRQRCAYIGEHPELAEALAIGERNPESVLNFLHYHRAYKTAYEIDSIDEANHRAVKAHLVAKELFFAGASEFDINLAYLSCLGKSEYSLPYANIIAMNENAAILHYTALSAKKLAEKQHYSMLIDAGAECRGYAADITRTYPYRKGLFAELIAEMDKLQLVMVAELKPGLRYTDLHLKAHRQLAKVLVDFEFVTCSASAAVETGITRYFFPHGLGHHLGLQVHDMGGFMQDENGEVQAAPEQDPFLRCTRILEPSQVLTIEPGLYFIASLLSELAESEHSRLINWPRIDEMRRFGGIRIEDNVLVTEQAPVNLTREQNWK</sequence>
<accession>A0ABQ1I6P4</accession>
<dbReference type="InterPro" id="IPR036005">
    <property type="entry name" value="Creatinase/aminopeptidase-like"/>
</dbReference>
<dbReference type="Pfam" id="PF00557">
    <property type="entry name" value="Peptidase_M24"/>
    <property type="match status" value="1"/>
</dbReference>
<keyword evidence="3 7" id="KW-0378">Hydrolase</keyword>
<evidence type="ECO:0000256" key="6">
    <source>
        <dbReference type="ARBA" id="ARBA00023211"/>
    </source>
</evidence>
<dbReference type="PANTHER" id="PTHR43226">
    <property type="entry name" value="XAA-PRO AMINOPEPTIDASE 3"/>
    <property type="match status" value="1"/>
</dbReference>
<feature type="domain" description="Peptidase M24" evidence="8">
    <location>
        <begin position="168"/>
        <end position="428"/>
    </location>
</feature>
<keyword evidence="5 7" id="KW-0482">Metalloprotease</keyword>
<dbReference type="Gene3D" id="3.90.230.10">
    <property type="entry name" value="Creatinase/methionine aminopeptidase superfamily"/>
    <property type="match status" value="1"/>
</dbReference>
<evidence type="ECO:0000256" key="7">
    <source>
        <dbReference type="HAMAP-Rule" id="MF_01279"/>
    </source>
</evidence>
<comment type="caution">
    <text evidence="10">The sequence shown here is derived from an EMBL/GenBank/DDBJ whole genome shotgun (WGS) entry which is preliminary data.</text>
</comment>
<evidence type="ECO:0000256" key="4">
    <source>
        <dbReference type="ARBA" id="ARBA00022997"/>
    </source>
</evidence>
<proteinExistence type="inferred from homology"/>
<feature type="domain" description="Xaa-Pro dipeptidase N-terminal" evidence="9">
    <location>
        <begin position="7"/>
        <end position="155"/>
    </location>
</feature>
<dbReference type="InterPro" id="IPR029149">
    <property type="entry name" value="Creatin/AminoP/Spt16_N"/>
</dbReference>
<keyword evidence="6 7" id="KW-0464">Manganese</keyword>
<dbReference type="InterPro" id="IPR022846">
    <property type="entry name" value="X_Pro_dipept"/>
</dbReference>
<dbReference type="RefSeq" id="WP_055733510.1">
    <property type="nucleotide sequence ID" value="NZ_BMDY01000023.1"/>
</dbReference>
<dbReference type="HAMAP" id="MF_01279">
    <property type="entry name" value="X_Pro_dipeptid"/>
    <property type="match status" value="1"/>
</dbReference>